<dbReference type="Proteomes" id="UP000477739">
    <property type="component" value="Unassembled WGS sequence"/>
</dbReference>
<evidence type="ECO:0000313" key="2">
    <source>
        <dbReference type="EMBL" id="MTH47008.1"/>
    </source>
</evidence>
<sequence>MEFHNCGNLKYLLTNGPDLINSHLREGHEWESLTLTVSKLLTENVQEPVLIDIGANLGAWSVPMGWHIKERGGIIHSFEPQRPVFYQLCANLLSNNLINCYAHNMAVGDYTGTVDIPLLDIFKCENLGALSLSEKIRKEQGWIKDEACKEQVRIVTLDDMQLPPANLIKIDVEGLELEVLKGGKNWIKQSGNPPILLEVWGDYMKNMIKKKEKLIHFLQKDMEYELFFIGELCIGQYTGNPLIDINEKLCQYI</sequence>
<dbReference type="InterPro" id="IPR006342">
    <property type="entry name" value="FkbM_mtfrase"/>
</dbReference>
<evidence type="ECO:0000313" key="3">
    <source>
        <dbReference type="Proteomes" id="UP000477739"/>
    </source>
</evidence>
<keyword evidence="2" id="KW-0489">Methyltransferase</keyword>
<dbReference type="Pfam" id="PF05050">
    <property type="entry name" value="Methyltransf_21"/>
    <property type="match status" value="1"/>
</dbReference>
<dbReference type="InterPro" id="IPR052514">
    <property type="entry name" value="SAM-dependent_MTase"/>
</dbReference>
<keyword evidence="2" id="KW-0808">Transferase</keyword>
<dbReference type="GO" id="GO:0032259">
    <property type="term" value="P:methylation"/>
    <property type="evidence" value="ECO:0007669"/>
    <property type="project" value="UniProtKB-KW"/>
</dbReference>
<dbReference type="GO" id="GO:0008168">
    <property type="term" value="F:methyltransferase activity"/>
    <property type="evidence" value="ECO:0007669"/>
    <property type="project" value="UniProtKB-KW"/>
</dbReference>
<gene>
    <name evidence="2" type="ORF">GJV78_12225</name>
</gene>
<proteinExistence type="predicted"/>
<organism evidence="2 3">
    <name type="scientific">Intestinirhabdus alba</name>
    <dbReference type="NCBI Taxonomy" id="2899544"/>
    <lineage>
        <taxon>Bacteria</taxon>
        <taxon>Pseudomonadati</taxon>
        <taxon>Pseudomonadota</taxon>
        <taxon>Gammaproteobacteria</taxon>
        <taxon>Enterobacterales</taxon>
        <taxon>Enterobacteriaceae</taxon>
        <taxon>Intestinirhabdus</taxon>
    </lineage>
</organism>
<protein>
    <submittedName>
        <fullName evidence="2">FkbM family methyltransferase</fullName>
    </submittedName>
</protein>
<dbReference type="Gene3D" id="3.40.50.150">
    <property type="entry name" value="Vaccinia Virus protein VP39"/>
    <property type="match status" value="1"/>
</dbReference>
<dbReference type="PANTHER" id="PTHR34203">
    <property type="entry name" value="METHYLTRANSFERASE, FKBM FAMILY PROTEIN"/>
    <property type="match status" value="1"/>
</dbReference>
<dbReference type="AlphaFoldDB" id="A0A6L6IMU3"/>
<comment type="caution">
    <text evidence="2">The sequence shown here is derived from an EMBL/GenBank/DDBJ whole genome shotgun (WGS) entry which is preliminary data.</text>
</comment>
<dbReference type="InterPro" id="IPR029063">
    <property type="entry name" value="SAM-dependent_MTases_sf"/>
</dbReference>
<dbReference type="NCBIfam" id="TIGR01444">
    <property type="entry name" value="fkbM_fam"/>
    <property type="match status" value="1"/>
</dbReference>
<reference evidence="2 3" key="1">
    <citation type="submission" date="2019-11" db="EMBL/GenBank/DDBJ databases">
        <title>Escherichia alba sp. nov. isolated from the gut of plastic-eating superworms Zophobas atratus.</title>
        <authorList>
            <person name="Yang Y."/>
        </authorList>
    </citation>
    <scope>NUCLEOTIDE SEQUENCE [LARGE SCALE GENOMIC DNA]</scope>
    <source>
        <strain evidence="3">BIT-B35</strain>
    </source>
</reference>
<dbReference type="PANTHER" id="PTHR34203:SF15">
    <property type="entry name" value="SLL1173 PROTEIN"/>
    <property type="match status" value="1"/>
</dbReference>
<dbReference type="OrthoDB" id="9814604at2"/>
<feature type="domain" description="Methyltransferase FkbM" evidence="1">
    <location>
        <begin position="52"/>
        <end position="189"/>
    </location>
</feature>
<name>A0A6L6IMU3_9ENTR</name>
<accession>A0A6L6IMU3</accession>
<evidence type="ECO:0000259" key="1">
    <source>
        <dbReference type="Pfam" id="PF05050"/>
    </source>
</evidence>
<dbReference type="EMBL" id="WMJZ01000015">
    <property type="protein sequence ID" value="MTH47008.1"/>
    <property type="molecule type" value="Genomic_DNA"/>
</dbReference>
<dbReference type="SUPFAM" id="SSF53335">
    <property type="entry name" value="S-adenosyl-L-methionine-dependent methyltransferases"/>
    <property type="match status" value="1"/>
</dbReference>
<keyword evidence="3" id="KW-1185">Reference proteome</keyword>